<gene>
    <name evidence="1" type="ORF">Gogos_003194</name>
</gene>
<comment type="caution">
    <text evidence="1">The sequence shown here is derived from an EMBL/GenBank/DDBJ whole genome shotgun (WGS) entry which is preliminary data.</text>
</comment>
<evidence type="ECO:0008006" key="3">
    <source>
        <dbReference type="Google" id="ProtNLM"/>
    </source>
</evidence>
<dbReference type="EMBL" id="JABEZY010000011">
    <property type="protein sequence ID" value="MBA0749245.1"/>
    <property type="molecule type" value="Genomic_DNA"/>
</dbReference>
<accession>A0A7J9CM41</accession>
<dbReference type="Proteomes" id="UP000593579">
    <property type="component" value="Unassembled WGS sequence"/>
</dbReference>
<dbReference type="AlphaFoldDB" id="A0A7J9CM41"/>
<feature type="non-terminal residue" evidence="1">
    <location>
        <position position="149"/>
    </location>
</feature>
<organism evidence="1 2">
    <name type="scientific">Gossypium gossypioides</name>
    <name type="common">Mexican cotton</name>
    <name type="synonym">Selera gossypioides</name>
    <dbReference type="NCBI Taxonomy" id="34282"/>
    <lineage>
        <taxon>Eukaryota</taxon>
        <taxon>Viridiplantae</taxon>
        <taxon>Streptophyta</taxon>
        <taxon>Embryophyta</taxon>
        <taxon>Tracheophyta</taxon>
        <taxon>Spermatophyta</taxon>
        <taxon>Magnoliopsida</taxon>
        <taxon>eudicotyledons</taxon>
        <taxon>Gunneridae</taxon>
        <taxon>Pentapetalae</taxon>
        <taxon>rosids</taxon>
        <taxon>malvids</taxon>
        <taxon>Malvales</taxon>
        <taxon>Malvaceae</taxon>
        <taxon>Malvoideae</taxon>
        <taxon>Gossypium</taxon>
    </lineage>
</organism>
<sequence>MALRLEEPFSMDEIKEAVWSCDESKAPGPDAWEEYQFIIYHTHSGVLRVNEGVALFLGSVAANDTDLVENSAVMVALEVFLAMKWKLNDYIFIELGSIVVFNWCANKSIRPWSLQETFAEIERDIEKVGDVVFPMAEKNGNKMTSSLVI</sequence>
<dbReference type="OrthoDB" id="987919at2759"/>
<name>A0A7J9CM41_GOSGO</name>
<reference evidence="1 2" key="1">
    <citation type="journal article" date="2019" name="Genome Biol. Evol.">
        <title>Insights into the evolution of the New World diploid cottons (Gossypium, subgenus Houzingenia) based on genome sequencing.</title>
        <authorList>
            <person name="Grover C.E."/>
            <person name="Arick M.A. 2nd"/>
            <person name="Thrash A."/>
            <person name="Conover J.L."/>
            <person name="Sanders W.S."/>
            <person name="Peterson D.G."/>
            <person name="Frelichowski J.E."/>
            <person name="Scheffler J.A."/>
            <person name="Scheffler B.E."/>
            <person name="Wendel J.F."/>
        </authorList>
    </citation>
    <scope>NUCLEOTIDE SEQUENCE [LARGE SCALE GENOMIC DNA]</scope>
    <source>
        <strain evidence="1">5</strain>
        <tissue evidence="1">Leaf</tissue>
    </source>
</reference>
<keyword evidence="2" id="KW-1185">Reference proteome</keyword>
<evidence type="ECO:0000313" key="1">
    <source>
        <dbReference type="EMBL" id="MBA0749245.1"/>
    </source>
</evidence>
<proteinExistence type="predicted"/>
<protein>
    <recommendedName>
        <fullName evidence="3">RNase H type-1 domain-containing protein</fullName>
    </recommendedName>
</protein>
<evidence type="ECO:0000313" key="2">
    <source>
        <dbReference type="Proteomes" id="UP000593579"/>
    </source>
</evidence>